<organism evidence="1 2">
    <name type="scientific">Leersia perrieri</name>
    <dbReference type="NCBI Taxonomy" id="77586"/>
    <lineage>
        <taxon>Eukaryota</taxon>
        <taxon>Viridiplantae</taxon>
        <taxon>Streptophyta</taxon>
        <taxon>Embryophyta</taxon>
        <taxon>Tracheophyta</taxon>
        <taxon>Spermatophyta</taxon>
        <taxon>Magnoliopsida</taxon>
        <taxon>Liliopsida</taxon>
        <taxon>Poales</taxon>
        <taxon>Poaceae</taxon>
        <taxon>BOP clade</taxon>
        <taxon>Oryzoideae</taxon>
        <taxon>Oryzeae</taxon>
        <taxon>Oryzinae</taxon>
        <taxon>Leersia</taxon>
    </lineage>
</organism>
<dbReference type="Proteomes" id="UP000032180">
    <property type="component" value="Chromosome 7"/>
</dbReference>
<dbReference type="EnsemblPlants" id="LPERR07G01410.1">
    <property type="protein sequence ID" value="LPERR07G01410.1"/>
    <property type="gene ID" value="LPERR07G01410"/>
</dbReference>
<dbReference type="Gramene" id="LPERR07G01410.1">
    <property type="protein sequence ID" value="LPERR07G01410.1"/>
    <property type="gene ID" value="LPERR07G01410"/>
</dbReference>
<protein>
    <submittedName>
        <fullName evidence="1">Uncharacterized protein</fullName>
    </submittedName>
</protein>
<sequence>MSLWPTAARATWSASEPADVVPLPGSDARLKLPLANRRGFDTVVILTAWSLWKERNRRVFDGVSKTMRQVAVVAAEEAHLWRLARADP</sequence>
<reference evidence="1 2" key="1">
    <citation type="submission" date="2012-08" db="EMBL/GenBank/DDBJ databases">
        <title>Oryza genome evolution.</title>
        <authorList>
            <person name="Wing R.A."/>
        </authorList>
    </citation>
    <scope>NUCLEOTIDE SEQUENCE</scope>
</reference>
<accession>A0A0D9WV18</accession>
<evidence type="ECO:0000313" key="2">
    <source>
        <dbReference type="Proteomes" id="UP000032180"/>
    </source>
</evidence>
<keyword evidence="2" id="KW-1185">Reference proteome</keyword>
<evidence type="ECO:0000313" key="1">
    <source>
        <dbReference type="EnsemblPlants" id="LPERR07G01410.1"/>
    </source>
</evidence>
<name>A0A0D9WV18_9ORYZ</name>
<dbReference type="STRING" id="77586.A0A0D9WV18"/>
<reference evidence="1" key="3">
    <citation type="submission" date="2015-04" db="UniProtKB">
        <authorList>
            <consortium name="EnsemblPlants"/>
        </authorList>
    </citation>
    <scope>IDENTIFICATION</scope>
</reference>
<dbReference type="HOGENOM" id="CLU_2472615_0_0_1"/>
<reference evidence="2" key="2">
    <citation type="submission" date="2013-12" db="EMBL/GenBank/DDBJ databases">
        <authorList>
            <person name="Yu Y."/>
            <person name="Lee S."/>
            <person name="de Baynast K."/>
            <person name="Wissotski M."/>
            <person name="Liu L."/>
            <person name="Talag J."/>
            <person name="Goicoechea J."/>
            <person name="Angelova A."/>
            <person name="Jetty R."/>
            <person name="Kudrna D."/>
            <person name="Golser W."/>
            <person name="Rivera L."/>
            <person name="Zhang J."/>
            <person name="Wing R."/>
        </authorList>
    </citation>
    <scope>NUCLEOTIDE SEQUENCE</scope>
</reference>
<dbReference type="AlphaFoldDB" id="A0A0D9WV18"/>
<proteinExistence type="predicted"/>